<dbReference type="InterPro" id="IPR010645">
    <property type="entry name" value="MFS_4"/>
</dbReference>
<sequence length="404" mass="41920">MPRNEMPRTEMPCREMSRNERLAGIAAALILVIGMGFGRFAFTGLYPLMVKSGQISVEGGSYAASANYAGYLIGALLLGLVTGAAGRKLCAFSAIATVAALAALGLPLPEWLIVVVRGFAGIFSAVAMVAASHWLIHERGHHDGAPALFAGVGLGILVSAELVAAGDLLTLPSPAIWLVLAAAALALTILTIILQARVDGAPAPTLPHEADGEASAPFGAGRLVLVYGLAGFGYIITATYLPLLVRTSFADLNPLHIWAVFGLGAVPSCFFWHVLHRRLGTAKSLVVNLLLQAVGVGLPVIHMPAASLASALLVGGTFMGTVTIAMPAARKIAAKARVNILAVMTASYGVGQIVGPLVTNALYRQSQSFDAPLLIASAALFIAATICMKRATPEKASVFKVRRT</sequence>
<proteinExistence type="predicted"/>
<keyword evidence="1" id="KW-0472">Membrane</keyword>
<feature type="transmembrane region" description="Helical" evidence="1">
    <location>
        <begin position="21"/>
        <end position="42"/>
    </location>
</feature>
<name>A0A1G5P927_AFIMA</name>
<dbReference type="CDD" id="cd06180">
    <property type="entry name" value="MFS_YjiJ"/>
    <property type="match status" value="1"/>
</dbReference>
<dbReference type="Pfam" id="PF06779">
    <property type="entry name" value="MFS_4"/>
    <property type="match status" value="1"/>
</dbReference>
<feature type="transmembrane region" description="Helical" evidence="1">
    <location>
        <begin position="224"/>
        <end position="243"/>
    </location>
</feature>
<reference evidence="2 3" key="1">
    <citation type="submission" date="2016-10" db="EMBL/GenBank/DDBJ databases">
        <authorList>
            <person name="de Groot N.N."/>
        </authorList>
    </citation>
    <scope>NUCLEOTIDE SEQUENCE [LARGE SCALE GENOMIC DNA]</scope>
    <source>
        <strain evidence="2 3">DSM 2698</strain>
    </source>
</reference>
<feature type="transmembrane region" description="Helical" evidence="1">
    <location>
        <begin position="308"/>
        <end position="328"/>
    </location>
</feature>
<dbReference type="EMBL" id="FMVW01000012">
    <property type="protein sequence ID" value="SCZ46063.1"/>
    <property type="molecule type" value="Genomic_DNA"/>
</dbReference>
<feature type="transmembrane region" description="Helical" evidence="1">
    <location>
        <begin position="285"/>
        <end position="302"/>
    </location>
</feature>
<dbReference type="GO" id="GO:0005886">
    <property type="term" value="C:plasma membrane"/>
    <property type="evidence" value="ECO:0007669"/>
    <property type="project" value="TreeGrafter"/>
</dbReference>
<dbReference type="STRING" id="1120955.SAMN03080610_03550"/>
<dbReference type="AlphaFoldDB" id="A0A1G5P927"/>
<feature type="transmembrane region" description="Helical" evidence="1">
    <location>
        <begin position="369"/>
        <end position="388"/>
    </location>
</feature>
<dbReference type="Gene3D" id="1.20.1250.20">
    <property type="entry name" value="MFS general substrate transporter like domains"/>
    <property type="match status" value="1"/>
</dbReference>
<evidence type="ECO:0000313" key="2">
    <source>
        <dbReference type="EMBL" id="SCZ46063.1"/>
    </source>
</evidence>
<feature type="transmembrane region" description="Helical" evidence="1">
    <location>
        <begin position="89"/>
        <end position="108"/>
    </location>
</feature>
<keyword evidence="1" id="KW-1133">Transmembrane helix</keyword>
<dbReference type="PANTHER" id="PTHR23537">
    <property type="match status" value="1"/>
</dbReference>
<evidence type="ECO:0000313" key="3">
    <source>
        <dbReference type="Proteomes" id="UP000199347"/>
    </source>
</evidence>
<keyword evidence="1" id="KW-0812">Transmembrane</keyword>
<dbReference type="InterPro" id="IPR036259">
    <property type="entry name" value="MFS_trans_sf"/>
</dbReference>
<protein>
    <submittedName>
        <fullName evidence="2">Uncharacterized MFS-type transporter YbfB</fullName>
    </submittedName>
</protein>
<feature type="transmembrane region" description="Helical" evidence="1">
    <location>
        <begin position="62"/>
        <end position="82"/>
    </location>
</feature>
<feature type="transmembrane region" description="Helical" evidence="1">
    <location>
        <begin position="340"/>
        <end position="363"/>
    </location>
</feature>
<feature type="transmembrane region" description="Helical" evidence="1">
    <location>
        <begin position="175"/>
        <end position="194"/>
    </location>
</feature>
<feature type="transmembrane region" description="Helical" evidence="1">
    <location>
        <begin position="255"/>
        <end position="273"/>
    </location>
</feature>
<keyword evidence="3" id="KW-1185">Reference proteome</keyword>
<accession>A0A1G5P927</accession>
<organism evidence="2 3">
    <name type="scientific">Afifella marina DSM 2698</name>
    <dbReference type="NCBI Taxonomy" id="1120955"/>
    <lineage>
        <taxon>Bacteria</taxon>
        <taxon>Pseudomonadati</taxon>
        <taxon>Pseudomonadota</taxon>
        <taxon>Alphaproteobacteria</taxon>
        <taxon>Hyphomicrobiales</taxon>
        <taxon>Afifellaceae</taxon>
        <taxon>Afifella</taxon>
    </lineage>
</organism>
<dbReference type="PANTHER" id="PTHR23537:SF1">
    <property type="entry name" value="SUGAR TRANSPORTER"/>
    <property type="match status" value="1"/>
</dbReference>
<dbReference type="Proteomes" id="UP000199347">
    <property type="component" value="Unassembled WGS sequence"/>
</dbReference>
<feature type="transmembrane region" description="Helical" evidence="1">
    <location>
        <begin position="148"/>
        <end position="169"/>
    </location>
</feature>
<feature type="transmembrane region" description="Helical" evidence="1">
    <location>
        <begin position="114"/>
        <end position="136"/>
    </location>
</feature>
<gene>
    <name evidence="2" type="ORF">SAMN03080610_03550</name>
</gene>
<evidence type="ECO:0000256" key="1">
    <source>
        <dbReference type="SAM" id="Phobius"/>
    </source>
</evidence>
<dbReference type="SUPFAM" id="SSF103473">
    <property type="entry name" value="MFS general substrate transporter"/>
    <property type="match status" value="1"/>
</dbReference>